<dbReference type="EMBL" id="QJKJ01001631">
    <property type="protein sequence ID" value="RDY06701.1"/>
    <property type="molecule type" value="Genomic_DNA"/>
</dbReference>
<feature type="non-terminal residue" evidence="2">
    <location>
        <position position="1"/>
    </location>
</feature>
<comment type="caution">
    <text evidence="2">The sequence shown here is derived from an EMBL/GenBank/DDBJ whole genome shotgun (WGS) entry which is preliminary data.</text>
</comment>
<dbReference type="PANTHER" id="PTHR32108">
    <property type="entry name" value="DNA-DIRECTED RNA POLYMERASE SUBUNIT ALPHA"/>
    <property type="match status" value="1"/>
</dbReference>
<evidence type="ECO:0000256" key="1">
    <source>
        <dbReference type="SAM" id="MobiDB-lite"/>
    </source>
</evidence>
<dbReference type="PANTHER" id="PTHR32108:SF9">
    <property type="entry name" value="REVERSE TRANSCRIPTASE RNASE H-LIKE DOMAIN-CONTAINING PROTEIN"/>
    <property type="match status" value="1"/>
</dbReference>
<dbReference type="AlphaFoldDB" id="A0A371HV85"/>
<reference evidence="2" key="1">
    <citation type="submission" date="2018-05" db="EMBL/GenBank/DDBJ databases">
        <title>Draft genome of Mucuna pruriens seed.</title>
        <authorList>
            <person name="Nnadi N.E."/>
            <person name="Vos R."/>
            <person name="Hasami M.H."/>
            <person name="Devisetty U.K."/>
            <person name="Aguiy J.C."/>
        </authorList>
    </citation>
    <scope>NUCLEOTIDE SEQUENCE [LARGE SCALE GENOMIC DNA]</scope>
    <source>
        <strain evidence="2">JCA_2017</strain>
    </source>
</reference>
<keyword evidence="3" id="KW-1185">Reference proteome</keyword>
<evidence type="ECO:0000313" key="3">
    <source>
        <dbReference type="Proteomes" id="UP000257109"/>
    </source>
</evidence>
<gene>
    <name evidence="2" type="ORF">CR513_09270</name>
</gene>
<protein>
    <submittedName>
        <fullName evidence="2">Uncharacterized protein</fullName>
    </submittedName>
</protein>
<accession>A0A371HV85</accession>
<feature type="region of interest" description="Disordered" evidence="1">
    <location>
        <begin position="198"/>
        <end position="218"/>
    </location>
</feature>
<sequence>MVTLFINALPSPYYDRVVGDTTSSFTDLVVVGERIDLGIRCKKPAQTNSNEGFIKKSTLEKKKGKTNIIMIKPIYSQGKGVVSSYLAQYANPPPVPYVPPYQPRTNAGVVNPNPIQQDIRRLPRTLTPIPMTYKELLSQLLEQKLVKITPLKPLKPPYPRSYDPGAWCDYHSGAVGHTTEKCWSLKHKVQDLLDGGQLRFQDHGPNAQRNPLLTHKNR</sequence>
<organism evidence="2 3">
    <name type="scientific">Mucuna pruriens</name>
    <name type="common">Velvet bean</name>
    <name type="synonym">Dolichos pruriens</name>
    <dbReference type="NCBI Taxonomy" id="157652"/>
    <lineage>
        <taxon>Eukaryota</taxon>
        <taxon>Viridiplantae</taxon>
        <taxon>Streptophyta</taxon>
        <taxon>Embryophyta</taxon>
        <taxon>Tracheophyta</taxon>
        <taxon>Spermatophyta</taxon>
        <taxon>Magnoliopsida</taxon>
        <taxon>eudicotyledons</taxon>
        <taxon>Gunneridae</taxon>
        <taxon>Pentapetalae</taxon>
        <taxon>rosids</taxon>
        <taxon>fabids</taxon>
        <taxon>Fabales</taxon>
        <taxon>Fabaceae</taxon>
        <taxon>Papilionoideae</taxon>
        <taxon>50 kb inversion clade</taxon>
        <taxon>NPAAA clade</taxon>
        <taxon>indigoferoid/millettioid clade</taxon>
        <taxon>Phaseoleae</taxon>
        <taxon>Mucuna</taxon>
    </lineage>
</organism>
<dbReference type="OrthoDB" id="1418540at2759"/>
<evidence type="ECO:0000313" key="2">
    <source>
        <dbReference type="EMBL" id="RDY06701.1"/>
    </source>
</evidence>
<proteinExistence type="predicted"/>
<name>A0A371HV85_MUCPR</name>
<dbReference type="Proteomes" id="UP000257109">
    <property type="component" value="Unassembled WGS sequence"/>
</dbReference>